<keyword evidence="8" id="KW-1185">Reference proteome</keyword>
<organism evidence="7 8">
    <name type="scientific">Paenibacillus terrae</name>
    <dbReference type="NCBI Taxonomy" id="159743"/>
    <lineage>
        <taxon>Bacteria</taxon>
        <taxon>Bacillati</taxon>
        <taxon>Bacillota</taxon>
        <taxon>Bacilli</taxon>
        <taxon>Bacillales</taxon>
        <taxon>Paenibacillaceae</taxon>
        <taxon>Paenibacillus</taxon>
    </lineage>
</organism>
<name>A0A0D7X596_9BACL</name>
<evidence type="ECO:0000313" key="8">
    <source>
        <dbReference type="Proteomes" id="UP000032534"/>
    </source>
</evidence>
<evidence type="ECO:0000256" key="2">
    <source>
        <dbReference type="ARBA" id="ARBA00022553"/>
    </source>
</evidence>
<dbReference type="GO" id="GO:0009401">
    <property type="term" value="P:phosphoenolpyruvate-dependent sugar phosphotransferase system"/>
    <property type="evidence" value="ECO:0007669"/>
    <property type="project" value="UniProtKB-KW"/>
</dbReference>
<dbReference type="RefSeq" id="WP_044646554.1">
    <property type="nucleotide sequence ID" value="NZ_JTHP01000023.1"/>
</dbReference>
<sequence length="149" mass="16985">MVIDKQLILLDVEAENKEEAIQELGQRAFDLGRLYSLENYLQAVSLREDEYPTSVGYSVAIPHGKSSAVKEPFVVYGKLKHSIVWNHEEEDATVNTIFLLGVPPKYPGNIHLKILANLSRNIMEEEFRERLFQSDSVNEVYGLLGQIHE</sequence>
<dbReference type="Pfam" id="PF00359">
    <property type="entry name" value="PTS_EIIA_2"/>
    <property type="match status" value="1"/>
</dbReference>
<comment type="caution">
    <text evidence="7">The sequence shown here is derived from an EMBL/GenBank/DDBJ whole genome shotgun (WGS) entry which is preliminary data.</text>
</comment>
<dbReference type="Gene3D" id="3.40.930.10">
    <property type="entry name" value="Mannitol-specific EII, Chain A"/>
    <property type="match status" value="1"/>
</dbReference>
<dbReference type="PROSITE" id="PS51094">
    <property type="entry name" value="PTS_EIIA_TYPE_2"/>
    <property type="match status" value="1"/>
</dbReference>
<protein>
    <recommendedName>
        <fullName evidence="6">PTS EIIA type-2 domain-containing protein</fullName>
    </recommendedName>
</protein>
<dbReference type="GO" id="GO:0016020">
    <property type="term" value="C:membrane"/>
    <property type="evidence" value="ECO:0007669"/>
    <property type="project" value="InterPro"/>
</dbReference>
<dbReference type="PANTHER" id="PTHR47738:SF2">
    <property type="entry name" value="PTS SYSTEM FRUCTOSE-LIKE EIIA COMPONENT"/>
    <property type="match status" value="1"/>
</dbReference>
<dbReference type="PATRIC" id="fig|159743.3.peg.2914"/>
<reference evidence="7 8" key="1">
    <citation type="submission" date="2014-11" db="EMBL/GenBank/DDBJ databases">
        <title>Draft Genome Sequences of Paenibacillus polymyxa NRRL B-30509 and Paenibacillus terrae NRRL B-30644, Strains from a Poultry Environment that Produce Tridecaptin A and Paenicidins.</title>
        <authorList>
            <person name="van Belkum M.J."/>
            <person name="Lohans C.T."/>
            <person name="Vederas J.C."/>
        </authorList>
    </citation>
    <scope>NUCLEOTIDE SEQUENCE [LARGE SCALE GENOMIC DNA]</scope>
    <source>
        <strain evidence="7 8">NRRL B-30644</strain>
    </source>
</reference>
<dbReference type="InterPro" id="IPR004715">
    <property type="entry name" value="PTS_IIA_fruc"/>
</dbReference>
<dbReference type="InterPro" id="IPR002178">
    <property type="entry name" value="PTS_EIIA_type-2_dom"/>
</dbReference>
<evidence type="ECO:0000256" key="3">
    <source>
        <dbReference type="ARBA" id="ARBA00022597"/>
    </source>
</evidence>
<dbReference type="PANTHER" id="PTHR47738">
    <property type="entry name" value="PTS SYSTEM FRUCTOSE-LIKE EIIA COMPONENT-RELATED"/>
    <property type="match status" value="1"/>
</dbReference>
<dbReference type="AlphaFoldDB" id="A0A0D7X596"/>
<dbReference type="Proteomes" id="UP000032534">
    <property type="component" value="Unassembled WGS sequence"/>
</dbReference>
<dbReference type="OrthoDB" id="95460at2"/>
<dbReference type="InterPro" id="IPR016152">
    <property type="entry name" value="PTrfase/Anion_transptr"/>
</dbReference>
<dbReference type="NCBIfam" id="TIGR00848">
    <property type="entry name" value="fruA"/>
    <property type="match status" value="1"/>
</dbReference>
<keyword evidence="1" id="KW-0813">Transport</keyword>
<keyword evidence="3" id="KW-0762">Sugar transport</keyword>
<feature type="domain" description="PTS EIIA type-2" evidence="6">
    <location>
        <begin position="1"/>
        <end position="147"/>
    </location>
</feature>
<dbReference type="InterPro" id="IPR051541">
    <property type="entry name" value="PTS_SugarTrans_NitroReg"/>
</dbReference>
<evidence type="ECO:0000256" key="5">
    <source>
        <dbReference type="ARBA" id="ARBA00022683"/>
    </source>
</evidence>
<keyword evidence="2" id="KW-0597">Phosphoprotein</keyword>
<evidence type="ECO:0000313" key="7">
    <source>
        <dbReference type="EMBL" id="KJD45202.1"/>
    </source>
</evidence>
<keyword evidence="5" id="KW-0598">Phosphotransferase system</keyword>
<keyword evidence="4" id="KW-0808">Transferase</keyword>
<dbReference type="SUPFAM" id="SSF55804">
    <property type="entry name" value="Phoshotransferase/anion transport protein"/>
    <property type="match status" value="1"/>
</dbReference>
<gene>
    <name evidence="7" type="ORF">QD47_13105</name>
</gene>
<proteinExistence type="predicted"/>
<evidence type="ECO:0000259" key="6">
    <source>
        <dbReference type="PROSITE" id="PS51094"/>
    </source>
</evidence>
<dbReference type="CDD" id="cd00211">
    <property type="entry name" value="PTS_IIA_fru"/>
    <property type="match status" value="1"/>
</dbReference>
<dbReference type="PROSITE" id="PS00372">
    <property type="entry name" value="PTS_EIIA_TYPE_2_HIS"/>
    <property type="match status" value="1"/>
</dbReference>
<accession>A0A0D7X596</accession>
<dbReference type="GO" id="GO:0008982">
    <property type="term" value="F:protein-N(PI)-phosphohistidine-sugar phosphotransferase activity"/>
    <property type="evidence" value="ECO:0007669"/>
    <property type="project" value="InterPro"/>
</dbReference>
<evidence type="ECO:0000256" key="1">
    <source>
        <dbReference type="ARBA" id="ARBA00022448"/>
    </source>
</evidence>
<dbReference type="EMBL" id="JTHP01000023">
    <property type="protein sequence ID" value="KJD45202.1"/>
    <property type="molecule type" value="Genomic_DNA"/>
</dbReference>
<evidence type="ECO:0000256" key="4">
    <source>
        <dbReference type="ARBA" id="ARBA00022679"/>
    </source>
</evidence>